<evidence type="ECO:0000313" key="3">
    <source>
        <dbReference type="Proteomes" id="UP001607303"/>
    </source>
</evidence>
<dbReference type="AlphaFoldDB" id="A0ABD2CFH6"/>
<dbReference type="Proteomes" id="UP001607303">
    <property type="component" value="Unassembled WGS sequence"/>
</dbReference>
<gene>
    <name evidence="2" type="ORF">V1477_007702</name>
</gene>
<evidence type="ECO:0000313" key="2">
    <source>
        <dbReference type="EMBL" id="KAL2743826.1"/>
    </source>
</evidence>
<comment type="caution">
    <text evidence="2">The sequence shown here is derived from an EMBL/GenBank/DDBJ whole genome shotgun (WGS) entry which is preliminary data.</text>
</comment>
<dbReference type="EMBL" id="JAYRBN010000053">
    <property type="protein sequence ID" value="KAL2743826.1"/>
    <property type="molecule type" value="Genomic_DNA"/>
</dbReference>
<name>A0ABD2CFH6_VESMC</name>
<feature type="region of interest" description="Disordered" evidence="1">
    <location>
        <begin position="1"/>
        <end position="28"/>
    </location>
</feature>
<reference evidence="2 3" key="1">
    <citation type="journal article" date="2024" name="Ann. Entomol. Soc. Am.">
        <title>Genomic analyses of the southern and eastern yellowjacket wasps (Hymenoptera: Vespidae) reveal evolutionary signatures of social life.</title>
        <authorList>
            <person name="Catto M.A."/>
            <person name="Caine P.B."/>
            <person name="Orr S.E."/>
            <person name="Hunt B.G."/>
            <person name="Goodisman M.A.D."/>
        </authorList>
    </citation>
    <scope>NUCLEOTIDE SEQUENCE [LARGE SCALE GENOMIC DNA]</scope>
    <source>
        <strain evidence="2">232</strain>
        <tissue evidence="2">Head and thorax</tissue>
    </source>
</reference>
<feature type="compositionally biased region" description="Basic and acidic residues" evidence="1">
    <location>
        <begin position="7"/>
        <end position="18"/>
    </location>
</feature>
<proteinExistence type="predicted"/>
<evidence type="ECO:0000256" key="1">
    <source>
        <dbReference type="SAM" id="MobiDB-lite"/>
    </source>
</evidence>
<protein>
    <submittedName>
        <fullName evidence="2">Uncharacterized protein</fullName>
    </submittedName>
</protein>
<organism evidence="2 3">
    <name type="scientific">Vespula maculifrons</name>
    <name type="common">Eastern yellow jacket</name>
    <name type="synonym">Wasp</name>
    <dbReference type="NCBI Taxonomy" id="7453"/>
    <lineage>
        <taxon>Eukaryota</taxon>
        <taxon>Metazoa</taxon>
        <taxon>Ecdysozoa</taxon>
        <taxon>Arthropoda</taxon>
        <taxon>Hexapoda</taxon>
        <taxon>Insecta</taxon>
        <taxon>Pterygota</taxon>
        <taxon>Neoptera</taxon>
        <taxon>Endopterygota</taxon>
        <taxon>Hymenoptera</taxon>
        <taxon>Apocrita</taxon>
        <taxon>Aculeata</taxon>
        <taxon>Vespoidea</taxon>
        <taxon>Vespidae</taxon>
        <taxon>Vespinae</taxon>
        <taxon>Vespula</taxon>
    </lineage>
</organism>
<keyword evidence="3" id="KW-1185">Reference proteome</keyword>
<accession>A0ABD2CFH6</accession>
<sequence>MNKGDKKKFGENVKKNHNDGGLGQHTGKTPYIVQKQKLFNSITRRCAKLSNLYSRAEMLGNNQQAYTPNERE</sequence>